<organism evidence="1 2">
    <name type="scientific">Pristionchus fissidentatus</name>
    <dbReference type="NCBI Taxonomy" id="1538716"/>
    <lineage>
        <taxon>Eukaryota</taxon>
        <taxon>Metazoa</taxon>
        <taxon>Ecdysozoa</taxon>
        <taxon>Nematoda</taxon>
        <taxon>Chromadorea</taxon>
        <taxon>Rhabditida</taxon>
        <taxon>Rhabditina</taxon>
        <taxon>Diplogasteromorpha</taxon>
        <taxon>Diplogasteroidea</taxon>
        <taxon>Neodiplogasteridae</taxon>
        <taxon>Pristionchus</taxon>
    </lineage>
</organism>
<feature type="non-terminal residue" evidence="1">
    <location>
        <position position="105"/>
    </location>
</feature>
<comment type="caution">
    <text evidence="1">The sequence shown here is derived from an EMBL/GenBank/DDBJ whole genome shotgun (WGS) entry which is preliminary data.</text>
</comment>
<keyword evidence="2" id="KW-1185">Reference proteome</keyword>
<dbReference type="AlphaFoldDB" id="A0AAV5V958"/>
<reference evidence="1" key="1">
    <citation type="submission" date="2023-10" db="EMBL/GenBank/DDBJ databases">
        <title>Genome assembly of Pristionchus species.</title>
        <authorList>
            <person name="Yoshida K."/>
            <person name="Sommer R.J."/>
        </authorList>
    </citation>
    <scope>NUCLEOTIDE SEQUENCE</scope>
    <source>
        <strain evidence="1">RS5133</strain>
    </source>
</reference>
<accession>A0AAV5V958</accession>
<gene>
    <name evidence="1" type="ORF">PFISCL1PPCAC_7276</name>
</gene>
<sequence length="105" mass="11641">DSSSQGMVSLPKTIEDWKKKFIDLSSSSTDAMPSLFSTAVEAMNIVLLNDQASDSRVKFALHKLKDEQELCMGEDRRLASSSPHRLLGYGLISCLQMSLQQFADN</sequence>
<evidence type="ECO:0000313" key="1">
    <source>
        <dbReference type="EMBL" id="GMT15979.1"/>
    </source>
</evidence>
<proteinExistence type="predicted"/>
<name>A0AAV5V958_9BILA</name>
<dbReference type="Proteomes" id="UP001432322">
    <property type="component" value="Unassembled WGS sequence"/>
</dbReference>
<feature type="non-terminal residue" evidence="1">
    <location>
        <position position="1"/>
    </location>
</feature>
<dbReference type="EMBL" id="BTSY01000002">
    <property type="protein sequence ID" value="GMT15979.1"/>
    <property type="molecule type" value="Genomic_DNA"/>
</dbReference>
<protein>
    <submittedName>
        <fullName evidence="1">Uncharacterized protein</fullName>
    </submittedName>
</protein>
<evidence type="ECO:0000313" key="2">
    <source>
        <dbReference type="Proteomes" id="UP001432322"/>
    </source>
</evidence>